<name>A0A2N5HAN6_9BACI</name>
<evidence type="ECO:0000256" key="1">
    <source>
        <dbReference type="ARBA" id="ARBA00001554"/>
    </source>
</evidence>
<keyword evidence="3 4" id="KW-0456">Lyase</keyword>
<dbReference type="RefSeq" id="WP_101649436.1">
    <property type="nucleotide sequence ID" value="NZ_PGVE01000069.1"/>
</dbReference>
<dbReference type="InterPro" id="IPR001533">
    <property type="entry name" value="Pterin_deHydtase"/>
</dbReference>
<comment type="similarity">
    <text evidence="2 4">Belongs to the pterin-4-alpha-carbinolamine dehydratase family.</text>
</comment>
<sequence length="100" mass="11501">MANKLSLTEIDQALAELTGWKLDGKFIDKKYRFREFLSGVAFVNEIAQLSEEKNHHPFIAIDYKLVTLRLTSWNAGGLTDLDVALAKVYDEIYEKNRVHD</sequence>
<accession>A0A2N5HAN6</accession>
<dbReference type="Proteomes" id="UP000234950">
    <property type="component" value="Unassembled WGS sequence"/>
</dbReference>
<dbReference type="InterPro" id="IPR036428">
    <property type="entry name" value="PCD_sf"/>
</dbReference>
<dbReference type="Pfam" id="PF01329">
    <property type="entry name" value="Pterin_4a"/>
    <property type="match status" value="1"/>
</dbReference>
<proteinExistence type="inferred from homology"/>
<dbReference type="NCBIfam" id="NF002017">
    <property type="entry name" value="PRK00823.1-2"/>
    <property type="match status" value="1"/>
</dbReference>
<evidence type="ECO:0000313" key="6">
    <source>
        <dbReference type="Proteomes" id="UP000234950"/>
    </source>
</evidence>
<evidence type="ECO:0000313" key="5">
    <source>
        <dbReference type="EMBL" id="PLS02591.1"/>
    </source>
</evidence>
<evidence type="ECO:0000256" key="3">
    <source>
        <dbReference type="ARBA" id="ARBA00023239"/>
    </source>
</evidence>
<evidence type="ECO:0000256" key="4">
    <source>
        <dbReference type="HAMAP-Rule" id="MF_00434"/>
    </source>
</evidence>
<keyword evidence="6" id="KW-1185">Reference proteome</keyword>
<comment type="caution">
    <text evidence="5">The sequence shown here is derived from an EMBL/GenBank/DDBJ whole genome shotgun (WGS) entry which is preliminary data.</text>
</comment>
<dbReference type="EMBL" id="PGVE01000069">
    <property type="protein sequence ID" value="PLS02591.1"/>
    <property type="molecule type" value="Genomic_DNA"/>
</dbReference>
<dbReference type="CDD" id="cd00488">
    <property type="entry name" value="PCD_DCoH"/>
    <property type="match status" value="1"/>
</dbReference>
<dbReference type="AlphaFoldDB" id="A0A2N5HAN6"/>
<dbReference type="Gene3D" id="3.30.1360.20">
    <property type="entry name" value="Transcriptional coactivator/pterin dehydratase"/>
    <property type="match status" value="1"/>
</dbReference>
<dbReference type="GO" id="GO:0008124">
    <property type="term" value="F:4-alpha-hydroxytetrahydrobiopterin dehydratase activity"/>
    <property type="evidence" value="ECO:0007669"/>
    <property type="project" value="UniProtKB-UniRule"/>
</dbReference>
<reference evidence="5 6" key="1">
    <citation type="submission" date="2017-11" db="EMBL/GenBank/DDBJ databases">
        <title>Comparitive Functional Genomics of Dry Heat Resistant strains isolated from the Viking Spacecraft.</title>
        <authorList>
            <person name="Seuylemezian A."/>
            <person name="Cooper K."/>
            <person name="Vaishampayan P."/>
        </authorList>
    </citation>
    <scope>NUCLEOTIDE SEQUENCE [LARGE SCALE GENOMIC DNA]</scope>
    <source>
        <strain evidence="5 6">V32-6</strain>
    </source>
</reference>
<gene>
    <name evidence="5" type="ORF">CVD27_18825</name>
</gene>
<evidence type="ECO:0000256" key="2">
    <source>
        <dbReference type="ARBA" id="ARBA00006472"/>
    </source>
</evidence>
<dbReference type="PANTHER" id="PTHR12599:SF0">
    <property type="entry name" value="PTERIN-4-ALPHA-CARBINOLAMINE DEHYDRATASE"/>
    <property type="match status" value="1"/>
</dbReference>
<dbReference type="OrthoDB" id="9800108at2"/>
<dbReference type="HAMAP" id="MF_00434">
    <property type="entry name" value="Pterin_4_alpha"/>
    <property type="match status" value="1"/>
</dbReference>
<dbReference type="SUPFAM" id="SSF55248">
    <property type="entry name" value="PCD-like"/>
    <property type="match status" value="1"/>
</dbReference>
<dbReference type="PANTHER" id="PTHR12599">
    <property type="entry name" value="PTERIN-4-ALPHA-CARBINOLAMINE DEHYDRATASE"/>
    <property type="match status" value="1"/>
</dbReference>
<comment type="catalytic activity">
    <reaction evidence="1 4">
        <text>(4aS,6R)-4a-hydroxy-L-erythro-5,6,7,8-tetrahydrobiopterin = (6R)-L-erythro-6,7-dihydrobiopterin + H2O</text>
        <dbReference type="Rhea" id="RHEA:11920"/>
        <dbReference type="ChEBI" id="CHEBI:15377"/>
        <dbReference type="ChEBI" id="CHEBI:15642"/>
        <dbReference type="ChEBI" id="CHEBI:43120"/>
        <dbReference type="EC" id="4.2.1.96"/>
    </reaction>
</comment>
<organism evidence="5 6">
    <name type="scientific">Neobacillus cucumis</name>
    <dbReference type="NCBI Taxonomy" id="1740721"/>
    <lineage>
        <taxon>Bacteria</taxon>
        <taxon>Bacillati</taxon>
        <taxon>Bacillota</taxon>
        <taxon>Bacilli</taxon>
        <taxon>Bacillales</taxon>
        <taxon>Bacillaceae</taxon>
        <taxon>Neobacillus</taxon>
    </lineage>
</organism>
<protein>
    <recommendedName>
        <fullName evidence="4">Putative pterin-4-alpha-carbinolamine dehydratase</fullName>
        <shortName evidence="4">PHS</shortName>
        <ecNumber evidence="4">4.2.1.96</ecNumber>
    </recommendedName>
    <alternativeName>
        <fullName evidence="4">4-alpha-hydroxy-tetrahydropterin dehydratase</fullName>
    </alternativeName>
    <alternativeName>
        <fullName evidence="4">Pterin carbinolamine dehydratase</fullName>
        <shortName evidence="4">PCD</shortName>
    </alternativeName>
</protein>
<dbReference type="GO" id="GO:0006729">
    <property type="term" value="P:tetrahydrobiopterin biosynthetic process"/>
    <property type="evidence" value="ECO:0007669"/>
    <property type="project" value="InterPro"/>
</dbReference>
<dbReference type="EC" id="4.2.1.96" evidence="4"/>